<organism evidence="1 4">
    <name type="scientific">Thermoproteota archaeon</name>
    <dbReference type="NCBI Taxonomy" id="2056631"/>
    <lineage>
        <taxon>Archaea</taxon>
        <taxon>Thermoproteota</taxon>
    </lineage>
</organism>
<comment type="caution">
    <text evidence="1">The sequence shown here is derived from an EMBL/GenBank/DDBJ whole genome shotgun (WGS) entry which is preliminary data.</text>
</comment>
<dbReference type="EMBL" id="QMQV01000013">
    <property type="protein sequence ID" value="RLE50087.1"/>
    <property type="molecule type" value="Genomic_DNA"/>
</dbReference>
<evidence type="ECO:0000313" key="2">
    <source>
        <dbReference type="EMBL" id="RLE52496.1"/>
    </source>
</evidence>
<name>A0A497ES73_9CREN</name>
<dbReference type="EMBL" id="QMQX01000051">
    <property type="protein sequence ID" value="RLE52496.1"/>
    <property type="molecule type" value="Genomic_DNA"/>
</dbReference>
<accession>A0A497ES73</accession>
<evidence type="ECO:0000313" key="1">
    <source>
        <dbReference type="EMBL" id="RLE50087.1"/>
    </source>
</evidence>
<proteinExistence type="predicted"/>
<gene>
    <name evidence="1" type="ORF">DRJ31_02455</name>
    <name evidence="2" type="ORF">DRJ33_03720</name>
</gene>
<reference evidence="3 4" key="1">
    <citation type="submission" date="2018-06" db="EMBL/GenBank/DDBJ databases">
        <title>Extensive metabolic versatility and redundancy in microbially diverse, dynamic hydrothermal sediments.</title>
        <authorList>
            <person name="Dombrowski N."/>
            <person name="Teske A."/>
            <person name="Baker B.J."/>
        </authorList>
    </citation>
    <scope>NUCLEOTIDE SEQUENCE [LARGE SCALE GENOMIC DNA]</scope>
    <source>
        <strain evidence="2">B34_G17</strain>
        <strain evidence="1">B66_G16</strain>
    </source>
</reference>
<evidence type="ECO:0000313" key="3">
    <source>
        <dbReference type="Proteomes" id="UP000272051"/>
    </source>
</evidence>
<dbReference type="Proteomes" id="UP000272051">
    <property type="component" value="Unassembled WGS sequence"/>
</dbReference>
<evidence type="ECO:0008006" key="5">
    <source>
        <dbReference type="Google" id="ProtNLM"/>
    </source>
</evidence>
<dbReference type="Proteomes" id="UP000278475">
    <property type="component" value="Unassembled WGS sequence"/>
</dbReference>
<sequence length="133" mass="14600">MLKLKIRVCKESRCAEVLGIANSGFIGEEPEILLPQNIVRFVLGEEFSTILVERVLADGSKILMPKSVEVLDVYAVAEDRVVGPVQSHAYVSSGGLTLLNDKLLSGLRISIIDPGEGLWCFRDELGLKVRKGY</sequence>
<protein>
    <recommendedName>
        <fullName evidence="5">Clan AA aspartic protease</fullName>
    </recommendedName>
</protein>
<dbReference type="AlphaFoldDB" id="A0A497ES73"/>
<evidence type="ECO:0000313" key="4">
    <source>
        <dbReference type="Proteomes" id="UP000278475"/>
    </source>
</evidence>